<dbReference type="EMBL" id="JAHJDP010000119">
    <property type="protein sequence ID" value="MBU2693394.1"/>
    <property type="molecule type" value="Genomic_DNA"/>
</dbReference>
<evidence type="ECO:0000313" key="1">
    <source>
        <dbReference type="EMBL" id="MBU2693394.1"/>
    </source>
</evidence>
<dbReference type="AlphaFoldDB" id="A0A948S3Z0"/>
<gene>
    <name evidence="1" type="ORF">KJ970_20940</name>
</gene>
<dbReference type="Proteomes" id="UP000777784">
    <property type="component" value="Unassembled WGS sequence"/>
</dbReference>
<proteinExistence type="predicted"/>
<protein>
    <recommendedName>
        <fullName evidence="3">Outer membrane protein beta-barrel domain-containing protein</fullName>
    </recommendedName>
</protein>
<comment type="caution">
    <text evidence="1">The sequence shown here is derived from an EMBL/GenBank/DDBJ whole genome shotgun (WGS) entry which is preliminary data.</text>
</comment>
<evidence type="ECO:0008006" key="3">
    <source>
        <dbReference type="Google" id="ProtNLM"/>
    </source>
</evidence>
<name>A0A948S3Z0_UNCEI</name>
<organism evidence="1 2">
    <name type="scientific">Eiseniibacteriota bacterium</name>
    <dbReference type="NCBI Taxonomy" id="2212470"/>
    <lineage>
        <taxon>Bacteria</taxon>
        <taxon>Candidatus Eiseniibacteriota</taxon>
    </lineage>
</organism>
<dbReference type="Gene3D" id="2.40.160.20">
    <property type="match status" value="1"/>
</dbReference>
<reference evidence="1" key="1">
    <citation type="submission" date="2021-05" db="EMBL/GenBank/DDBJ databases">
        <title>Energy efficiency and biological interactions define the core microbiome of deep oligotrophic groundwater.</title>
        <authorList>
            <person name="Mehrshad M."/>
            <person name="Lopez-Fernandez M."/>
            <person name="Bell E."/>
            <person name="Bernier-Latmani R."/>
            <person name="Bertilsson S."/>
            <person name="Dopson M."/>
        </authorList>
    </citation>
    <scope>NUCLEOTIDE SEQUENCE</scope>
    <source>
        <strain evidence="1">Modern_marine.mb.64</strain>
    </source>
</reference>
<sequence length="206" mass="22534">MRHAAHSRAALQKLVLLLVVTAGWGWGPAGALQVWGGYSLPNDGEFTELYGGTPEIGLAYFFPVTKWGGAEFDAGYRWGSGEPIAGPFVKSAEAAWRAVPMTLAFRFDPSSKPVRPYGTIGLVVQWNRETFNVDVADLKIDRSAAQWCFGLAAGLGFLSSGRAFNLFSDLQWSWLPGDRIEILENETRKSGDMNLGGLRFRLGVAF</sequence>
<accession>A0A948S3Z0</accession>
<evidence type="ECO:0000313" key="2">
    <source>
        <dbReference type="Proteomes" id="UP000777784"/>
    </source>
</evidence>